<name>A0ABD5X5B2_9EURY</name>
<accession>A0ABD5X5B2</accession>
<reference evidence="1 2" key="1">
    <citation type="journal article" date="2014" name="Int. J. Syst. Evol. Microbiol.">
        <title>Complete genome sequence of Corynebacterium casei LMG S-19264T (=DSM 44701T), isolated from a smear-ripened cheese.</title>
        <authorList>
            <consortium name="US DOE Joint Genome Institute (JGI-PGF)"/>
            <person name="Walter F."/>
            <person name="Albersmeier A."/>
            <person name="Kalinowski J."/>
            <person name="Ruckert C."/>
        </authorList>
    </citation>
    <scope>NUCLEOTIDE SEQUENCE [LARGE SCALE GENOMIC DNA]</scope>
    <source>
        <strain evidence="1 2">CGMCC 4.7215</strain>
    </source>
</reference>
<dbReference type="AlphaFoldDB" id="A0ABD5X5B2"/>
<protein>
    <submittedName>
        <fullName evidence="1">Uncharacterized protein</fullName>
    </submittedName>
</protein>
<evidence type="ECO:0000313" key="2">
    <source>
        <dbReference type="Proteomes" id="UP001596414"/>
    </source>
</evidence>
<comment type="caution">
    <text evidence="1">The sequence shown here is derived from an EMBL/GenBank/DDBJ whole genome shotgun (WGS) entry which is preliminary data.</text>
</comment>
<feature type="non-terminal residue" evidence="1">
    <location>
        <position position="70"/>
    </location>
</feature>
<gene>
    <name evidence="1" type="ORF">ACFQJ7_03385</name>
</gene>
<proteinExistence type="predicted"/>
<evidence type="ECO:0000313" key="1">
    <source>
        <dbReference type="EMBL" id="MFC7125083.1"/>
    </source>
</evidence>
<dbReference type="Proteomes" id="UP001596414">
    <property type="component" value="Unassembled WGS sequence"/>
</dbReference>
<dbReference type="EMBL" id="JBHSZQ010000004">
    <property type="protein sequence ID" value="MFC7125083.1"/>
    <property type="molecule type" value="Genomic_DNA"/>
</dbReference>
<dbReference type="RefSeq" id="WP_382269239.1">
    <property type="nucleotide sequence ID" value="NZ_JBHSZQ010000004.1"/>
</dbReference>
<organism evidence="1 2">
    <name type="scientific">Halovenus rubra</name>
    <dbReference type="NCBI Taxonomy" id="869890"/>
    <lineage>
        <taxon>Archaea</taxon>
        <taxon>Methanobacteriati</taxon>
        <taxon>Methanobacteriota</taxon>
        <taxon>Stenosarchaea group</taxon>
        <taxon>Halobacteria</taxon>
        <taxon>Halobacteriales</taxon>
        <taxon>Haloarculaceae</taxon>
        <taxon>Halovenus</taxon>
    </lineage>
</organism>
<sequence>MEGESGLRTIKDFLQTMVSESRTATARKYIANDADITEGVIELLSHRDDRASRIISSFVVGDRNNETQTQ</sequence>